<dbReference type="Proteomes" id="UP000011274">
    <property type="component" value="Segment"/>
</dbReference>
<evidence type="ECO:0000313" key="3">
    <source>
        <dbReference type="Proteomes" id="UP000011274"/>
    </source>
</evidence>
<evidence type="ECO:0000256" key="1">
    <source>
        <dbReference type="SAM" id="Phobius"/>
    </source>
</evidence>
<gene>
    <name evidence="2" type="ORF">MdSGHV098</name>
</gene>
<sequence>MLVATTDRPITTNERTNETPTATMVSISNTFIIFTYYLLYKFIQQNVYIDILRRGSTNGGILNGFWSRLIALALNFIHSTVIEFFFVSKPPRKVLLSIYPSLLIILLYVSRQMSILEITFFALNLTLCESLIFRSFLDLWQIQLCLELSIVANYCIRETTGQTPLYLIWIFSILLPHINLDDGNKLANRRRQQTHKQRLCTCHHHNIPAQPPPPPKHRLRERFKYVIYTLLQVFLSVSYLLVGCTTIRNTIFQIFHTRKYTLSEVLLLVAVICVLVISSCLVAKFKQRTKIIVILVLVTFNYIVVFVVEQRVVDMHEKTVFFVDIIMKKLLCLTKCCIMIFLTRNSHRHQYKGLRYRMIKFFVLNSDTLSYIVNFMLHDRIDVNFLNIYIVIVVLILYNLFISC</sequence>
<feature type="transmembrane region" description="Helical" evidence="1">
    <location>
        <begin position="225"/>
        <end position="242"/>
    </location>
</feature>
<keyword evidence="1" id="KW-0472">Membrane</keyword>
<keyword evidence="1" id="KW-0812">Transmembrane</keyword>
<dbReference type="GeneID" id="6295420"/>
<keyword evidence="3" id="KW-1185">Reference proteome</keyword>
<proteinExistence type="predicted"/>
<dbReference type="KEGG" id="vg:6295420"/>
<name>B2YG75_MHVB</name>
<feature type="transmembrane region" description="Helical" evidence="1">
    <location>
        <begin position="61"/>
        <end position="87"/>
    </location>
</feature>
<dbReference type="RefSeq" id="YP_001883426.1">
    <property type="nucleotide sequence ID" value="NC_010671.1"/>
</dbReference>
<accession>B2YG75</accession>
<feature type="transmembrane region" description="Helical" evidence="1">
    <location>
        <begin position="163"/>
        <end position="180"/>
    </location>
</feature>
<organismHost>
    <name type="scientific">Musca domestica</name>
    <name type="common">House fly</name>
    <dbReference type="NCBI Taxonomy" id="7370"/>
</organismHost>
<evidence type="ECO:0000313" key="2">
    <source>
        <dbReference type="EMBL" id="ACD03557.1"/>
    </source>
</evidence>
<feature type="transmembrane region" description="Helical" evidence="1">
    <location>
        <begin position="93"/>
        <end position="109"/>
    </location>
</feature>
<organism evidence="2 3">
    <name type="scientific">Musca hytrovirus</name>
    <name type="common">isolate Musca domestica/United States/Boucias/-</name>
    <name type="synonym">MHV</name>
    <dbReference type="NCBI Taxonomy" id="523909"/>
    <lineage>
        <taxon>Viruses</taxon>
        <taxon>Viruses incertae sedis</taxon>
        <taxon>Naldaviricetes</taxon>
        <taxon>Lefavirales</taxon>
        <taxon>Hytrosaviridae</taxon>
        <taxon>Muscavirus</taxon>
        <taxon>Muscavirus musdomesticae</taxon>
    </lineage>
</organism>
<feature type="transmembrane region" description="Helical" evidence="1">
    <location>
        <begin position="262"/>
        <end position="283"/>
    </location>
</feature>
<feature type="transmembrane region" description="Helical" evidence="1">
    <location>
        <begin position="290"/>
        <end position="308"/>
    </location>
</feature>
<feature type="transmembrane region" description="Helical" evidence="1">
    <location>
        <begin position="20"/>
        <end position="40"/>
    </location>
</feature>
<dbReference type="EMBL" id="EU522111">
    <property type="protein sequence ID" value="ACD03557.1"/>
    <property type="molecule type" value="Genomic_DNA"/>
</dbReference>
<feature type="transmembrane region" description="Helical" evidence="1">
    <location>
        <begin position="320"/>
        <end position="342"/>
    </location>
</feature>
<keyword evidence="1" id="KW-1133">Transmembrane helix</keyword>
<feature type="transmembrane region" description="Helical" evidence="1">
    <location>
        <begin position="385"/>
        <end position="402"/>
    </location>
</feature>
<protein>
    <submittedName>
        <fullName evidence="2">Uncharacterized protein</fullName>
    </submittedName>
</protein>
<reference evidence="2 3" key="1">
    <citation type="journal article" date="2008" name="Virology">
        <title>Sequence analysis of a non-classified, non-occluded DNA virus that causes salivary gland hypertrophy of Musca domestica, MdSGHV.</title>
        <authorList>
            <person name="Garcia-Maruniak A."/>
            <person name="Maruniak J.E."/>
            <person name="Farmerie W."/>
            <person name="Boucias D.G."/>
        </authorList>
    </citation>
    <scope>NUCLEOTIDE SEQUENCE [LARGE SCALE GENOMIC DNA]</scope>
    <source>
        <strain evidence="3">Isolate Musca domestica/United States/Boucias/-</strain>
    </source>
</reference>